<dbReference type="InterPro" id="IPR035892">
    <property type="entry name" value="C2_domain_sf"/>
</dbReference>
<dbReference type="GO" id="GO:0005096">
    <property type="term" value="F:GTPase activator activity"/>
    <property type="evidence" value="ECO:0007669"/>
    <property type="project" value="UniProtKB-KW"/>
</dbReference>
<dbReference type="PROSITE" id="PS50018">
    <property type="entry name" value="RAS_GTPASE_ACTIV_2"/>
    <property type="match status" value="1"/>
</dbReference>
<reference evidence="5 6" key="1">
    <citation type="journal article" date="2009" name="Nature">
        <title>Evolution of pathogenicity and sexual reproduction in eight Candida genomes.</title>
        <authorList>
            <person name="Butler G."/>
            <person name="Rasmussen M.D."/>
            <person name="Lin M.F."/>
            <person name="Santos M.A."/>
            <person name="Sakthikumar S."/>
            <person name="Munro C.A."/>
            <person name="Rheinbay E."/>
            <person name="Grabherr M."/>
            <person name="Forche A."/>
            <person name="Reedy J.L."/>
            <person name="Agrafioti I."/>
            <person name="Arnaud M.B."/>
            <person name="Bates S."/>
            <person name="Brown A.J."/>
            <person name="Brunke S."/>
            <person name="Costanzo M.C."/>
            <person name="Fitzpatrick D.A."/>
            <person name="de Groot P.W."/>
            <person name="Harris D."/>
            <person name="Hoyer L.L."/>
            <person name="Hube B."/>
            <person name="Klis F.M."/>
            <person name="Kodira C."/>
            <person name="Lennard N."/>
            <person name="Logue M.E."/>
            <person name="Martin R."/>
            <person name="Neiman A.M."/>
            <person name="Nikolaou E."/>
            <person name="Quail M.A."/>
            <person name="Quinn J."/>
            <person name="Santos M.C."/>
            <person name="Schmitzberger F.F."/>
            <person name="Sherlock G."/>
            <person name="Shah P."/>
            <person name="Silverstein K.A."/>
            <person name="Skrzypek M.S."/>
            <person name="Soll D."/>
            <person name="Staggs R."/>
            <person name="Stansfield I."/>
            <person name="Stumpf M.P."/>
            <person name="Sudbery P.E."/>
            <person name="Srikantha T."/>
            <person name="Zeng Q."/>
            <person name="Berman J."/>
            <person name="Berriman M."/>
            <person name="Heitman J."/>
            <person name="Gow N.A."/>
            <person name="Lorenz M.C."/>
            <person name="Birren B.W."/>
            <person name="Kellis M."/>
            <person name="Cuomo C.A."/>
        </authorList>
    </citation>
    <scope>NUCLEOTIDE SEQUENCE [LARGE SCALE GENOMIC DNA]</scope>
    <source>
        <strain evidence="6">ATCC 6260 / CBS 566 / DSM 6381 / JCM 1539 / NBRC 10279 / NRRL Y-324</strain>
    </source>
</reference>
<dbReference type="AlphaFoldDB" id="A5DR10"/>
<dbReference type="PROSITE" id="PS00509">
    <property type="entry name" value="RAS_GTPASE_ACTIV_1"/>
    <property type="match status" value="1"/>
</dbReference>
<dbReference type="InterPro" id="IPR008936">
    <property type="entry name" value="Rho_GTPase_activation_prot"/>
</dbReference>
<feature type="compositionally biased region" description="Acidic residues" evidence="2">
    <location>
        <begin position="718"/>
        <end position="734"/>
    </location>
</feature>
<evidence type="ECO:0000313" key="6">
    <source>
        <dbReference type="Proteomes" id="UP000001997"/>
    </source>
</evidence>
<dbReference type="STRING" id="294746.A5DR10"/>
<dbReference type="Gene3D" id="1.10.506.10">
    <property type="entry name" value="GTPase Activation - p120gap, domain 1"/>
    <property type="match status" value="1"/>
</dbReference>
<keyword evidence="6" id="KW-1185">Reference proteome</keyword>
<dbReference type="InterPro" id="IPR001936">
    <property type="entry name" value="RasGAP_dom"/>
</dbReference>
<name>A5DR10_PICGU</name>
<dbReference type="InterPro" id="IPR039360">
    <property type="entry name" value="Ras_GTPase"/>
</dbReference>
<dbReference type="EMBL" id="CH408162">
    <property type="protein sequence ID" value="EDK41613.2"/>
    <property type="molecule type" value="Genomic_DNA"/>
</dbReference>
<dbReference type="SUPFAM" id="SSF49562">
    <property type="entry name" value="C2 domain (Calcium/lipid-binding domain, CaLB)"/>
    <property type="match status" value="1"/>
</dbReference>
<dbReference type="PANTHER" id="PTHR10194:SF60">
    <property type="entry name" value="RAS GTPASE-ACTIVATING PROTEIN RASKOL"/>
    <property type="match status" value="1"/>
</dbReference>
<feature type="region of interest" description="Disordered" evidence="2">
    <location>
        <begin position="715"/>
        <end position="737"/>
    </location>
</feature>
<organism evidence="5 6">
    <name type="scientific">Meyerozyma guilliermondii (strain ATCC 6260 / CBS 566 / DSM 6381 / JCM 1539 / NBRC 10279 / NRRL Y-324)</name>
    <name type="common">Yeast</name>
    <name type="synonym">Candida guilliermondii</name>
    <dbReference type="NCBI Taxonomy" id="294746"/>
    <lineage>
        <taxon>Eukaryota</taxon>
        <taxon>Fungi</taxon>
        <taxon>Dikarya</taxon>
        <taxon>Ascomycota</taxon>
        <taxon>Saccharomycotina</taxon>
        <taxon>Pichiomycetes</taxon>
        <taxon>Debaryomycetaceae</taxon>
        <taxon>Meyerozyma</taxon>
    </lineage>
</organism>
<feature type="domain" description="C2" evidence="3">
    <location>
        <begin position="393"/>
        <end position="512"/>
    </location>
</feature>
<gene>
    <name evidence="5" type="ORF">PGUG_05711</name>
</gene>
<dbReference type="HOGENOM" id="CLU_002973_1_0_1"/>
<dbReference type="PROSITE" id="PS50004">
    <property type="entry name" value="C2"/>
    <property type="match status" value="1"/>
</dbReference>
<evidence type="ECO:0000259" key="4">
    <source>
        <dbReference type="PROSITE" id="PS50018"/>
    </source>
</evidence>
<dbReference type="GO" id="GO:0007165">
    <property type="term" value="P:signal transduction"/>
    <property type="evidence" value="ECO:0007669"/>
    <property type="project" value="UniProtKB-ARBA"/>
</dbReference>
<dbReference type="InParanoid" id="A5DR10"/>
<dbReference type="InterPro" id="IPR000008">
    <property type="entry name" value="C2_dom"/>
</dbReference>
<evidence type="ECO:0000313" key="5">
    <source>
        <dbReference type="EMBL" id="EDK41613.2"/>
    </source>
</evidence>
<dbReference type="FunCoup" id="A5DR10">
    <property type="interactions" value="83"/>
</dbReference>
<dbReference type="CDD" id="cd00030">
    <property type="entry name" value="C2"/>
    <property type="match status" value="1"/>
</dbReference>
<dbReference type="Pfam" id="PF00616">
    <property type="entry name" value="RasGAP"/>
    <property type="match status" value="1"/>
</dbReference>
<dbReference type="SMART" id="SM00323">
    <property type="entry name" value="RasGAP"/>
    <property type="match status" value="1"/>
</dbReference>
<dbReference type="SUPFAM" id="SSF48350">
    <property type="entry name" value="GTPase activation domain, GAP"/>
    <property type="match status" value="1"/>
</dbReference>
<dbReference type="KEGG" id="pgu:PGUG_05711"/>
<proteinExistence type="predicted"/>
<feature type="domain" description="Ras-GAP" evidence="4">
    <location>
        <begin position="598"/>
        <end position="844"/>
    </location>
</feature>
<evidence type="ECO:0000259" key="3">
    <source>
        <dbReference type="PROSITE" id="PS50004"/>
    </source>
</evidence>
<evidence type="ECO:0000256" key="1">
    <source>
        <dbReference type="ARBA" id="ARBA00022468"/>
    </source>
</evidence>
<feature type="region of interest" description="Disordered" evidence="2">
    <location>
        <begin position="945"/>
        <end position="979"/>
    </location>
</feature>
<dbReference type="PANTHER" id="PTHR10194">
    <property type="entry name" value="RAS GTPASE-ACTIVATING PROTEINS"/>
    <property type="match status" value="1"/>
</dbReference>
<dbReference type="OrthoDB" id="775356at2759"/>
<dbReference type="OMA" id="WFVGLNY"/>
<dbReference type="CDD" id="cd05137">
    <property type="entry name" value="RasGAP_CLA2_BUD2"/>
    <property type="match status" value="1"/>
</dbReference>
<evidence type="ECO:0000256" key="2">
    <source>
        <dbReference type="SAM" id="MobiDB-lite"/>
    </source>
</evidence>
<keyword evidence="1" id="KW-0343">GTPase activation</keyword>
<protein>
    <recommendedName>
        <fullName evidence="7">Ras-GAP domain-containing protein</fullName>
    </recommendedName>
</protein>
<feature type="compositionally biased region" description="Polar residues" evidence="2">
    <location>
        <begin position="945"/>
        <end position="961"/>
    </location>
</feature>
<dbReference type="SMART" id="SM00239">
    <property type="entry name" value="C2"/>
    <property type="match status" value="1"/>
</dbReference>
<dbReference type="Proteomes" id="UP000001997">
    <property type="component" value="Unassembled WGS sequence"/>
</dbReference>
<dbReference type="VEuPathDB" id="FungiDB:PGUG_05711"/>
<evidence type="ECO:0008006" key="7">
    <source>
        <dbReference type="Google" id="ProtNLM"/>
    </source>
</evidence>
<sequence length="1157" mass="131001">MKSTVFHKIIKRDKGIFHGRNFSISTDSVTWIHVYSLFITPEGQLFSSEENENHYLLLQSLQSCHVQVFPNMSSASTTSQLPTLHRLKKGAASPASGTSADDPPVIFIKTFDNEKLYIKVTSKTYFTNLIAALMVWQFMKPQGLVKKWYWESGSQQVVEESRSHSQSISVLVCRCKVYGPIPSRNKNITIVNGPKAPMFNPNSSFEHSDSSLAQLQNQHGGTDNVSEGWFYAMGVLKSDGILNFITELDGTLLYSVDMTTIFSSEIRQVHHSIFDNSNTLFLGQLRMLRLNNTIKTVSPSDQLLPPFLTKDGKPTPNNGRLMIQFPLHIDLEDWFVGLNYFARREYIGSFSPKIKSNQKPNSPDIQSEEDVSGIQDTTIDESFASTMTGSETLKTKTSLSEYKRESFRVTKKLKIDLIEAKFDKDLPGEGGIYAEVYMWGYPWSRTAPVKHANNPFWKEEFSTDLPISTQIVHILIKKGTSAKRYSPNDELVGTVYLTPDILNKQGRPNSTLIQDANGTKIRGHDTSEAPLNSITNDIVRLSIYDSSNIVIGKLVLTANLKEFHILSPTHFKSFENMLAHAPMKDLIKYCNDTIPTSEIESVSMLLLDVFQTLGVEDDWFKALMEMELVNVDMATRKNYAKKSGSKSSSNNVFNTLFRGSSIFSKSLENYNLRIGQEYLEKVFGDFFSKISTDKKNCEVDPRYVRAAIVAARKGDAGSDYDDSDDYDSDEEKETDDAVRKQVDSNFQNLLGYCEEIWDKICKTSKDLPEQIKKQLKNFRTKVELACDPEDKVTALNCLSAFIFLRFFCPAILNPKLFYLTKDHQTGDSQRTLTLLAKVLLNLANRQEFSPHKEPHLVRMNEFLKRQEENLFDYYDKITGRKNDFNEKILELSHDMKRFDLGLSDTSTSSELPTNPYLIDKYHRLTELVQLLDLGKYTANGHDSVTGSIATSGTPSVSQSPRGPSPYRQSKDSYDLGGGSGEIQLNGQRNVYQIGSLEFEKSEFLDLAGDDETEGFIKSLCRSNEDIFSFIASSITLKDLQKRSYTLCNTINDLEQFLETQEVPSNYQGDSQMWEALTNEIMSHTYLDINRNAIVFIQGGVFVPSSYKSFIYKALSYLKLRFPENDVANIATSSSNTSLSSAYKPEKKNIFKRILKKT</sequence>
<dbReference type="GeneID" id="5123981"/>
<accession>A5DR10</accession>
<dbReference type="InterPro" id="IPR023152">
    <property type="entry name" value="RasGAP_CS"/>
</dbReference>
<dbReference type="eggNOG" id="KOG3508">
    <property type="taxonomic scope" value="Eukaryota"/>
</dbReference>
<dbReference type="RefSeq" id="XP_001481948.2">
    <property type="nucleotide sequence ID" value="XM_001481898.1"/>
</dbReference>